<evidence type="ECO:0008006" key="10">
    <source>
        <dbReference type="Google" id="ProtNLM"/>
    </source>
</evidence>
<keyword evidence="5 7" id="KW-1133">Transmembrane helix</keyword>
<evidence type="ECO:0000313" key="8">
    <source>
        <dbReference type="EMBL" id="EXX90420.1"/>
    </source>
</evidence>
<reference evidence="8 9" key="1">
    <citation type="submission" date="2014-02" db="EMBL/GenBank/DDBJ databases">
        <title>Genome sequence of Paenibacillus darwinianus reveals adaptive mechanisms for survival in Antarctic soils.</title>
        <authorList>
            <person name="Dsouza M."/>
            <person name="Taylor M.W."/>
            <person name="Turner S.J."/>
            <person name="Aislabie J."/>
        </authorList>
    </citation>
    <scope>NUCLEOTIDE SEQUENCE [LARGE SCALE GENOMIC DNA]</scope>
    <source>
        <strain evidence="8 9">CE1</strain>
    </source>
</reference>
<feature type="transmembrane region" description="Helical" evidence="7">
    <location>
        <begin position="178"/>
        <end position="202"/>
    </location>
</feature>
<evidence type="ECO:0000256" key="6">
    <source>
        <dbReference type="ARBA" id="ARBA00023136"/>
    </source>
</evidence>
<organism evidence="8 9">
    <name type="scientific">Paenibacillus darwinianus</name>
    <dbReference type="NCBI Taxonomy" id="1380763"/>
    <lineage>
        <taxon>Bacteria</taxon>
        <taxon>Bacillati</taxon>
        <taxon>Bacillota</taxon>
        <taxon>Bacilli</taxon>
        <taxon>Bacillales</taxon>
        <taxon>Paenibacillaceae</taxon>
        <taxon>Paenibacillus</taxon>
    </lineage>
</organism>
<keyword evidence="9" id="KW-1185">Reference proteome</keyword>
<dbReference type="PANTHER" id="PTHR43005:SF1">
    <property type="entry name" value="SPERMIDINE_PUTRESCINE TRANSPORT SYSTEM PERMEASE PROTEIN"/>
    <property type="match status" value="1"/>
</dbReference>
<evidence type="ECO:0000256" key="3">
    <source>
        <dbReference type="ARBA" id="ARBA00022475"/>
    </source>
</evidence>
<evidence type="ECO:0000256" key="4">
    <source>
        <dbReference type="ARBA" id="ARBA00022692"/>
    </source>
</evidence>
<evidence type="ECO:0000256" key="1">
    <source>
        <dbReference type="ARBA" id="ARBA00004651"/>
    </source>
</evidence>
<name>A0A9W5W8B7_9BACL</name>
<evidence type="ECO:0000256" key="2">
    <source>
        <dbReference type="ARBA" id="ARBA00022448"/>
    </source>
</evidence>
<keyword evidence="6 7" id="KW-0472">Membrane</keyword>
<comment type="subcellular location">
    <subcellularLocation>
        <location evidence="1">Cell membrane</location>
        <topology evidence="1">Multi-pass membrane protein</topology>
    </subcellularLocation>
</comment>
<evidence type="ECO:0000256" key="7">
    <source>
        <dbReference type="SAM" id="Phobius"/>
    </source>
</evidence>
<dbReference type="InterPro" id="IPR035906">
    <property type="entry name" value="MetI-like_sf"/>
</dbReference>
<dbReference type="EMBL" id="JFHU01000064">
    <property type="protein sequence ID" value="EXX90420.1"/>
    <property type="molecule type" value="Genomic_DNA"/>
</dbReference>
<keyword evidence="4 7" id="KW-0812">Transmembrane</keyword>
<evidence type="ECO:0000313" key="9">
    <source>
        <dbReference type="Proteomes" id="UP000053750"/>
    </source>
</evidence>
<dbReference type="SUPFAM" id="SSF161098">
    <property type="entry name" value="MetI-like"/>
    <property type="match status" value="1"/>
</dbReference>
<keyword evidence="3" id="KW-1003">Cell membrane</keyword>
<evidence type="ECO:0000256" key="5">
    <source>
        <dbReference type="ARBA" id="ARBA00022989"/>
    </source>
</evidence>
<dbReference type="Gene3D" id="1.10.3720.10">
    <property type="entry name" value="MetI-like"/>
    <property type="match status" value="1"/>
</dbReference>
<dbReference type="PANTHER" id="PTHR43005">
    <property type="entry name" value="BLR7065 PROTEIN"/>
    <property type="match status" value="1"/>
</dbReference>
<gene>
    <name evidence="8" type="ORF">BG53_13595</name>
</gene>
<accession>A0A9W5W8B7</accession>
<comment type="caution">
    <text evidence="8">The sequence shown here is derived from an EMBL/GenBank/DDBJ whole genome shotgun (WGS) entry which is preliminary data.</text>
</comment>
<protein>
    <recommendedName>
        <fullName evidence="10">Sugar ABC transporter permease</fullName>
    </recommendedName>
</protein>
<sequence>MRFKKIQTKVFIAMLITSLIPVGIISAILLFMITQTIHTEVSVSTNRTAVDIQEKVEDYFLNLNNGVYNIYYNTKLLKALQNGSGIQAVNTDDYEVSQDIRRFFASLYNFSKINDILGIYLFNQKGDLVDYFTIIVLHIIWTSINFDFIWIMTQGGPLHSSETLPVLIYRMAMKEYNYGGASALSSMMMGLMIVCAFAYFMYNRTHRNGR</sequence>
<feature type="transmembrane region" description="Helical" evidence="7">
    <location>
        <begin position="131"/>
        <end position="151"/>
    </location>
</feature>
<proteinExistence type="predicted"/>
<dbReference type="Proteomes" id="UP000053750">
    <property type="component" value="Unassembled WGS sequence"/>
</dbReference>
<keyword evidence="2" id="KW-0813">Transport</keyword>
<dbReference type="GO" id="GO:0005886">
    <property type="term" value="C:plasma membrane"/>
    <property type="evidence" value="ECO:0007669"/>
    <property type="project" value="UniProtKB-SubCell"/>
</dbReference>
<dbReference type="RefSeq" id="WP_051588143.1">
    <property type="nucleotide sequence ID" value="NZ_KK082171.1"/>
</dbReference>
<dbReference type="AlphaFoldDB" id="A0A9W5W8B7"/>
<feature type="transmembrane region" description="Helical" evidence="7">
    <location>
        <begin position="12"/>
        <end position="33"/>
    </location>
</feature>